<dbReference type="SMART" id="SM00849">
    <property type="entry name" value="Lactamase_B"/>
    <property type="match status" value="1"/>
</dbReference>
<dbReference type="STRING" id="1191523.MROS_0410"/>
<evidence type="ECO:0000259" key="5">
    <source>
        <dbReference type="SMART" id="SM00849"/>
    </source>
</evidence>
<evidence type="ECO:0000256" key="3">
    <source>
        <dbReference type="ARBA" id="ARBA00022801"/>
    </source>
</evidence>
<keyword evidence="2" id="KW-0479">Metal-binding</keyword>
<dbReference type="SUPFAM" id="SSF56281">
    <property type="entry name" value="Metallo-hydrolase/oxidoreductase"/>
    <property type="match status" value="1"/>
</dbReference>
<sequence length="283" mass="32199">MKIGSYQLIPVETCSFKLDGGAMFGVVPKIFWEKTNPPDEQNRILLHARCLLLNSPGRKILIDTGVGSNWSEKFAGIYCIDNSQFSMEKSLSQNGVNPEDITDVIITHLHFDHTGGATKLVDGQWQPSFPNATYYIQKKQYDWAMNPSLRDKASYYKERYKPLADRNMVVFTEGNQKLIEGIEVVEINGHTFGQQLVKISDSDTTLLYCADLIPFTSHIPLPYIMGYDLQPLVTLKEKIDILNQAVEENWTLFFEHDPYSAAATLERNEKGAIVIREKFEKLP</sequence>
<dbReference type="HOGENOM" id="CLU_056519_2_0_10"/>
<dbReference type="KEGG" id="mro:MROS_0410"/>
<dbReference type="Pfam" id="PF00753">
    <property type="entry name" value="Lactamase_B"/>
    <property type="match status" value="1"/>
</dbReference>
<keyword evidence="3" id="KW-0378">Hydrolase</keyword>
<dbReference type="GO" id="GO:0046872">
    <property type="term" value="F:metal ion binding"/>
    <property type="evidence" value="ECO:0007669"/>
    <property type="project" value="UniProtKB-KW"/>
</dbReference>
<comment type="similarity">
    <text evidence="1">Belongs to the metallo-beta-lactamase superfamily.</text>
</comment>
<protein>
    <submittedName>
        <fullName evidence="6">Beta-lactamase domain-containing protein</fullName>
    </submittedName>
</protein>
<name>I6ZX67_MELRP</name>
<reference evidence="6 7" key="1">
    <citation type="journal article" date="2013" name="PLoS ONE">
        <title>Genomic analysis of Melioribacter roseus, facultatively anaerobic organotrophic bacterium representing a novel deep lineage within Bacteriodetes/Chlorobi group.</title>
        <authorList>
            <person name="Kadnikov V.V."/>
            <person name="Mardanov A.V."/>
            <person name="Podosokorskaya O.A."/>
            <person name="Gavrilov S.N."/>
            <person name="Kublanov I.V."/>
            <person name="Beletsky A.V."/>
            <person name="Bonch-Osmolovskaya E.A."/>
            <person name="Ravin N.V."/>
        </authorList>
    </citation>
    <scope>NUCLEOTIDE SEQUENCE [LARGE SCALE GENOMIC DNA]</scope>
    <source>
        <strain evidence="7">JCM 17771 / P3M-2</strain>
    </source>
</reference>
<dbReference type="RefSeq" id="WP_014855090.1">
    <property type="nucleotide sequence ID" value="NC_018178.1"/>
</dbReference>
<dbReference type="CDD" id="cd16281">
    <property type="entry name" value="metallo-hydrolase-like_MBL-fold"/>
    <property type="match status" value="1"/>
</dbReference>
<dbReference type="PANTHER" id="PTHR42978">
    <property type="entry name" value="QUORUM-QUENCHING LACTONASE YTNP-RELATED-RELATED"/>
    <property type="match status" value="1"/>
</dbReference>
<dbReference type="InterPro" id="IPR051013">
    <property type="entry name" value="MBL_superfamily_lactonases"/>
</dbReference>
<keyword evidence="7" id="KW-1185">Reference proteome</keyword>
<dbReference type="eggNOG" id="COG0491">
    <property type="taxonomic scope" value="Bacteria"/>
</dbReference>
<dbReference type="InterPro" id="IPR036866">
    <property type="entry name" value="RibonucZ/Hydroxyglut_hydro"/>
</dbReference>
<proteinExistence type="inferred from homology"/>
<dbReference type="GO" id="GO:0016787">
    <property type="term" value="F:hydrolase activity"/>
    <property type="evidence" value="ECO:0007669"/>
    <property type="project" value="UniProtKB-KW"/>
</dbReference>
<accession>I6ZX67</accession>
<dbReference type="EMBL" id="CP003557">
    <property type="protein sequence ID" value="AFN73653.1"/>
    <property type="molecule type" value="Genomic_DNA"/>
</dbReference>
<dbReference type="InterPro" id="IPR001279">
    <property type="entry name" value="Metallo-B-lactamas"/>
</dbReference>
<dbReference type="AlphaFoldDB" id="I6ZX67"/>
<dbReference type="PANTHER" id="PTHR42978:SF6">
    <property type="entry name" value="QUORUM-QUENCHING LACTONASE YTNP-RELATED"/>
    <property type="match status" value="1"/>
</dbReference>
<dbReference type="Proteomes" id="UP000009011">
    <property type="component" value="Chromosome"/>
</dbReference>
<evidence type="ECO:0000313" key="6">
    <source>
        <dbReference type="EMBL" id="AFN73653.1"/>
    </source>
</evidence>
<keyword evidence="4" id="KW-0862">Zinc</keyword>
<dbReference type="Gene3D" id="3.60.15.10">
    <property type="entry name" value="Ribonuclease Z/Hydroxyacylglutathione hydrolase-like"/>
    <property type="match status" value="1"/>
</dbReference>
<evidence type="ECO:0000256" key="4">
    <source>
        <dbReference type="ARBA" id="ARBA00022833"/>
    </source>
</evidence>
<evidence type="ECO:0000313" key="7">
    <source>
        <dbReference type="Proteomes" id="UP000009011"/>
    </source>
</evidence>
<gene>
    <name evidence="6" type="ordered locus">MROS_0410</name>
</gene>
<dbReference type="OrthoDB" id="9802897at2"/>
<evidence type="ECO:0000256" key="1">
    <source>
        <dbReference type="ARBA" id="ARBA00007749"/>
    </source>
</evidence>
<evidence type="ECO:0000256" key="2">
    <source>
        <dbReference type="ARBA" id="ARBA00022723"/>
    </source>
</evidence>
<feature type="domain" description="Metallo-beta-lactamase" evidence="5">
    <location>
        <begin position="47"/>
        <end position="256"/>
    </location>
</feature>
<organism evidence="6 7">
    <name type="scientific">Melioribacter roseus (strain DSM 23840 / JCM 17771 / VKM B-2668 / P3M-2)</name>
    <dbReference type="NCBI Taxonomy" id="1191523"/>
    <lineage>
        <taxon>Bacteria</taxon>
        <taxon>Pseudomonadati</taxon>
        <taxon>Ignavibacteriota</taxon>
        <taxon>Ignavibacteria</taxon>
        <taxon>Ignavibacteriales</taxon>
        <taxon>Melioribacteraceae</taxon>
        <taxon>Melioribacter</taxon>
    </lineage>
</organism>